<dbReference type="InterPro" id="IPR045068">
    <property type="entry name" value="BACURD1-3"/>
</dbReference>
<keyword evidence="4" id="KW-0813">Transport</keyword>
<dbReference type="Pfam" id="PF02214">
    <property type="entry name" value="BTB_2"/>
    <property type="match status" value="1"/>
</dbReference>
<evidence type="ECO:0000259" key="3">
    <source>
        <dbReference type="Pfam" id="PF25279"/>
    </source>
</evidence>
<dbReference type="CDD" id="cd18316">
    <property type="entry name" value="BTB_POZ_KCTD-like"/>
    <property type="match status" value="1"/>
</dbReference>
<dbReference type="GO" id="GO:0051260">
    <property type="term" value="P:protein homooligomerization"/>
    <property type="evidence" value="ECO:0007669"/>
    <property type="project" value="InterPro"/>
</dbReference>
<comment type="pathway">
    <text evidence="1">Protein modification; protein ubiquitination.</text>
</comment>
<proteinExistence type="predicted"/>
<feature type="domain" description="Potassium channel tetramerisation-type BTB" evidence="2">
    <location>
        <begin position="15"/>
        <end position="99"/>
    </location>
</feature>
<comment type="caution">
    <text evidence="4">The sequence shown here is derived from an EMBL/GenBank/DDBJ whole genome shotgun (WGS) entry which is preliminary data.</text>
</comment>
<evidence type="ECO:0000259" key="2">
    <source>
        <dbReference type="Pfam" id="PF02214"/>
    </source>
</evidence>
<dbReference type="SUPFAM" id="SSF50978">
    <property type="entry name" value="WD40 repeat-like"/>
    <property type="match status" value="1"/>
</dbReference>
<dbReference type="GO" id="GO:0034220">
    <property type="term" value="P:monoatomic ion transmembrane transport"/>
    <property type="evidence" value="ECO:0007669"/>
    <property type="project" value="UniProtKB-KW"/>
</dbReference>
<reference evidence="4 5" key="1">
    <citation type="submission" date="2023-12" db="EMBL/GenBank/DDBJ databases">
        <title>A high-quality genome assembly for Dillenia turbinata (Dilleniales).</title>
        <authorList>
            <person name="Chanderbali A."/>
        </authorList>
    </citation>
    <scope>NUCLEOTIDE SEQUENCE [LARGE SCALE GENOMIC DNA]</scope>
    <source>
        <strain evidence="4">LSX21</strain>
        <tissue evidence="4">Leaf</tissue>
    </source>
</reference>
<dbReference type="Gene3D" id="3.30.710.10">
    <property type="entry name" value="Potassium Channel Kv1.1, Chain A"/>
    <property type="match status" value="1"/>
</dbReference>
<name>A0AAN8ZRK6_9MAGN</name>
<dbReference type="InterPro" id="IPR003131">
    <property type="entry name" value="T1-type_BTB"/>
</dbReference>
<protein>
    <submittedName>
        <fullName evidence="4">Potassium channel tetramerization-type BTB domain</fullName>
    </submittedName>
</protein>
<feature type="domain" description="At2g24240-like C-terminal beta-propeller" evidence="3">
    <location>
        <begin position="136"/>
        <end position="454"/>
    </location>
</feature>
<accession>A0AAN8ZRK6</accession>
<keyword evidence="4" id="KW-0407">Ion channel</keyword>
<dbReference type="PANTHER" id="PTHR11145">
    <property type="entry name" value="BTB/POZ DOMAIN-CONTAINING ADAPTER FOR CUL3-MEDIATED RHOA DEGRADATION PROTEIN FAMILY MEMBER"/>
    <property type="match status" value="1"/>
</dbReference>
<dbReference type="InterPro" id="IPR011333">
    <property type="entry name" value="SKP1/BTB/POZ_sf"/>
</dbReference>
<dbReference type="Proteomes" id="UP001370490">
    <property type="component" value="Unassembled WGS sequence"/>
</dbReference>
<dbReference type="InterPro" id="IPR036322">
    <property type="entry name" value="WD40_repeat_dom_sf"/>
</dbReference>
<evidence type="ECO:0000313" key="5">
    <source>
        <dbReference type="Proteomes" id="UP001370490"/>
    </source>
</evidence>
<evidence type="ECO:0000256" key="1">
    <source>
        <dbReference type="ARBA" id="ARBA00004906"/>
    </source>
</evidence>
<keyword evidence="5" id="KW-1185">Reference proteome</keyword>
<sequence>MENRIDNSTPSFDRIKLNVGGKLFETTLSTVQSSGPDSLLSALSTRSTHSSDPIFIDRDPDIFSVLLSLLRTNRLPSSSLKFSKQELLDEAAYYGVESNLKSALLPPSLNGLDASLVSTLHPSVEGFPTDFTAETDDGSVLIAHGGQISCYDSNLIHVGSVRTHLENVTSVRRVWSNIATVGSNSSAGVHFYDLGSGRNVGSVHWTDPSDPRIYRARVHAIAHEPSSVFASCECQHRENCILHIDKSTLQISSEIGRQSGNSAKTVVIGKLTYLSEMHMLIGSSTSAGAFGYSGYMRIWDPRSRNVVWETSEPGSGRSSRFGDSFADADVDTDQCALLKVCSKSGDVAMADLRNLGDDPWVYYQDNNLGQRNPGGSKVIHCYKKQVFVGKEGGLEVWSRVEERENGGGCDGLVYRRNFVDKAENTEKGIIRKMEGGGNRLFVSREDVEGLEVWESSYSSNVVHVL</sequence>
<keyword evidence="4" id="KW-0406">Ion transport</keyword>
<dbReference type="AlphaFoldDB" id="A0AAN8ZRK6"/>
<dbReference type="PANTHER" id="PTHR11145:SF8">
    <property type="entry name" value="RE57120P"/>
    <property type="match status" value="1"/>
</dbReference>
<gene>
    <name evidence="4" type="ORF">RJ641_028472</name>
</gene>
<organism evidence="4 5">
    <name type="scientific">Dillenia turbinata</name>
    <dbReference type="NCBI Taxonomy" id="194707"/>
    <lineage>
        <taxon>Eukaryota</taxon>
        <taxon>Viridiplantae</taxon>
        <taxon>Streptophyta</taxon>
        <taxon>Embryophyta</taxon>
        <taxon>Tracheophyta</taxon>
        <taxon>Spermatophyta</taxon>
        <taxon>Magnoliopsida</taxon>
        <taxon>eudicotyledons</taxon>
        <taxon>Gunneridae</taxon>
        <taxon>Pentapetalae</taxon>
        <taxon>Dilleniales</taxon>
        <taxon>Dilleniaceae</taxon>
        <taxon>Dillenia</taxon>
    </lineage>
</organism>
<evidence type="ECO:0000313" key="4">
    <source>
        <dbReference type="EMBL" id="KAK6943095.1"/>
    </source>
</evidence>
<dbReference type="InterPro" id="IPR057441">
    <property type="entry name" value="Beta_prop_At2g24240"/>
</dbReference>
<dbReference type="SUPFAM" id="SSF54695">
    <property type="entry name" value="POZ domain"/>
    <property type="match status" value="1"/>
</dbReference>
<dbReference type="Pfam" id="PF25279">
    <property type="entry name" value="Beta_prop_At2g24240"/>
    <property type="match status" value="1"/>
</dbReference>
<dbReference type="EMBL" id="JBAMMX010000004">
    <property type="protein sequence ID" value="KAK6943095.1"/>
    <property type="molecule type" value="Genomic_DNA"/>
</dbReference>